<evidence type="ECO:0000256" key="1">
    <source>
        <dbReference type="SAM" id="Phobius"/>
    </source>
</evidence>
<dbReference type="EMBL" id="REGN01000820">
    <property type="protein sequence ID" value="RNA38801.1"/>
    <property type="molecule type" value="Genomic_DNA"/>
</dbReference>
<sequence>MFEIFKIIGKSIFTNFILSLMTGAMITAVNKIKNTKKTYVKNLFFLFKQTLDLFKILNDRRNKELAFCDHQHLINRLNTSLNYNVQINSNDYTLKSDDYYWEI</sequence>
<dbReference type="AlphaFoldDB" id="A0A3M7SSG7"/>
<keyword evidence="1" id="KW-1133">Transmembrane helix</keyword>
<keyword evidence="1" id="KW-0812">Transmembrane</keyword>
<reference evidence="2 3" key="1">
    <citation type="journal article" date="2018" name="Sci. Rep.">
        <title>Genomic signatures of local adaptation to the degree of environmental predictability in rotifers.</title>
        <authorList>
            <person name="Franch-Gras L."/>
            <person name="Hahn C."/>
            <person name="Garcia-Roger E.M."/>
            <person name="Carmona M.J."/>
            <person name="Serra M."/>
            <person name="Gomez A."/>
        </authorList>
    </citation>
    <scope>NUCLEOTIDE SEQUENCE [LARGE SCALE GENOMIC DNA]</scope>
    <source>
        <strain evidence="2">HYR1</strain>
    </source>
</reference>
<dbReference type="Proteomes" id="UP000276133">
    <property type="component" value="Unassembled WGS sequence"/>
</dbReference>
<proteinExistence type="predicted"/>
<evidence type="ECO:0000313" key="2">
    <source>
        <dbReference type="EMBL" id="RNA38801.1"/>
    </source>
</evidence>
<organism evidence="2 3">
    <name type="scientific">Brachionus plicatilis</name>
    <name type="common">Marine rotifer</name>
    <name type="synonym">Brachionus muelleri</name>
    <dbReference type="NCBI Taxonomy" id="10195"/>
    <lineage>
        <taxon>Eukaryota</taxon>
        <taxon>Metazoa</taxon>
        <taxon>Spiralia</taxon>
        <taxon>Gnathifera</taxon>
        <taxon>Rotifera</taxon>
        <taxon>Eurotatoria</taxon>
        <taxon>Monogononta</taxon>
        <taxon>Pseudotrocha</taxon>
        <taxon>Ploima</taxon>
        <taxon>Brachionidae</taxon>
        <taxon>Brachionus</taxon>
    </lineage>
</organism>
<keyword evidence="1" id="KW-0472">Membrane</keyword>
<evidence type="ECO:0000313" key="3">
    <source>
        <dbReference type="Proteomes" id="UP000276133"/>
    </source>
</evidence>
<protein>
    <submittedName>
        <fullName evidence="2">Uncharacterized protein</fullName>
    </submittedName>
</protein>
<keyword evidence="3" id="KW-1185">Reference proteome</keyword>
<name>A0A3M7SSG7_BRAPC</name>
<gene>
    <name evidence="2" type="ORF">BpHYR1_035754</name>
</gene>
<accession>A0A3M7SSG7</accession>
<feature type="transmembrane region" description="Helical" evidence="1">
    <location>
        <begin position="12"/>
        <end position="29"/>
    </location>
</feature>
<comment type="caution">
    <text evidence="2">The sequence shown here is derived from an EMBL/GenBank/DDBJ whole genome shotgun (WGS) entry which is preliminary data.</text>
</comment>